<evidence type="ECO:0000313" key="2">
    <source>
        <dbReference type="EMBL" id="GAS81995.1"/>
    </source>
</evidence>
<sequence length="236" mass="25928">MKKIKLTVALAMTITACSPHEKTSDFYYNPIPQVSVSESVFNVRHLLSIETNKKEPIPLIAKAVLEAKPVPKMTAAADKPKIKPKSTAVVTKSSTVQKNIVNHLLKYKVNKSDSTKFATLIVQNSKTYGVDPYTILAIIQVETGATFDPNLVSTHGSVGLLQVLPSTQKYMNISGSLKKPSINIKIGTKYLAYTQKRFGDELGIVAYNQGEGNVKRGTYNTKYLTKVNKALAKIKK</sequence>
<dbReference type="EMBL" id="BCNV01000001">
    <property type="protein sequence ID" value="GAS81995.1"/>
    <property type="molecule type" value="Genomic_DNA"/>
</dbReference>
<reference evidence="2 3" key="1">
    <citation type="journal article" date="2016" name="Genome Announc.">
        <title>Draft Genome Sequence of Paenibacillus amylolyticus Heshi-A3, Isolated from Fermented Rice Bran in a Japanese Fermented Seafood Dish.</title>
        <authorList>
            <person name="Akuzawa S."/>
            <person name="Nagaoka J."/>
            <person name="Kanekatsu M."/>
            <person name="Kubota E."/>
            <person name="Ohtake R."/>
            <person name="Suzuki T."/>
            <person name="Kanesaki Y."/>
        </authorList>
    </citation>
    <scope>NUCLEOTIDE SEQUENCE [LARGE SCALE GENOMIC DNA]</scope>
    <source>
        <strain evidence="2 3">Heshi-A3</strain>
    </source>
</reference>
<protein>
    <recommendedName>
        <fullName evidence="1">Transglycosylase SLT domain-containing protein</fullName>
    </recommendedName>
</protein>
<dbReference type="PROSITE" id="PS51257">
    <property type="entry name" value="PROKAR_LIPOPROTEIN"/>
    <property type="match status" value="1"/>
</dbReference>
<proteinExistence type="predicted"/>
<evidence type="ECO:0000313" key="3">
    <source>
        <dbReference type="Proteomes" id="UP000069697"/>
    </source>
</evidence>
<dbReference type="AlphaFoldDB" id="A0A117I1C7"/>
<dbReference type="Proteomes" id="UP000069697">
    <property type="component" value="Unassembled WGS sequence"/>
</dbReference>
<dbReference type="PANTHER" id="PTHR37423">
    <property type="entry name" value="SOLUBLE LYTIC MUREIN TRANSGLYCOSYLASE-RELATED"/>
    <property type="match status" value="1"/>
</dbReference>
<dbReference type="InterPro" id="IPR008258">
    <property type="entry name" value="Transglycosylase_SLT_dom_1"/>
</dbReference>
<dbReference type="SUPFAM" id="SSF53955">
    <property type="entry name" value="Lysozyme-like"/>
    <property type="match status" value="1"/>
</dbReference>
<dbReference type="PANTHER" id="PTHR37423:SF2">
    <property type="entry name" value="MEMBRANE-BOUND LYTIC MUREIN TRANSGLYCOSYLASE C"/>
    <property type="match status" value="1"/>
</dbReference>
<evidence type="ECO:0000259" key="1">
    <source>
        <dbReference type="Pfam" id="PF01464"/>
    </source>
</evidence>
<dbReference type="InterPro" id="IPR023346">
    <property type="entry name" value="Lysozyme-like_dom_sf"/>
</dbReference>
<comment type="caution">
    <text evidence="2">The sequence shown here is derived from an EMBL/GenBank/DDBJ whole genome shotgun (WGS) entry which is preliminary data.</text>
</comment>
<organism evidence="2 3">
    <name type="scientific">Paenibacillus amylolyticus</name>
    <dbReference type="NCBI Taxonomy" id="1451"/>
    <lineage>
        <taxon>Bacteria</taxon>
        <taxon>Bacillati</taxon>
        <taxon>Bacillota</taxon>
        <taxon>Bacilli</taxon>
        <taxon>Bacillales</taxon>
        <taxon>Paenibacillaceae</taxon>
        <taxon>Paenibacillus</taxon>
    </lineage>
</organism>
<feature type="domain" description="Transglycosylase SLT" evidence="1">
    <location>
        <begin position="121"/>
        <end position="222"/>
    </location>
</feature>
<name>A0A117I1C7_PAEAM</name>
<dbReference type="Gene3D" id="1.10.530.10">
    <property type="match status" value="1"/>
</dbReference>
<gene>
    <name evidence="2" type="ORF">PAHA3_2069</name>
</gene>
<reference evidence="3" key="2">
    <citation type="submission" date="2016-01" db="EMBL/GenBank/DDBJ databases">
        <title>Draft Genome Sequence of Paenibacillus amylolyticus Heshi-A3 that Was Isolated from Fermented Rice Bran with Aging Salted Mackerel, Which Was Named Heshiko as Traditional Fermented Seafood in Japan.</title>
        <authorList>
            <person name="Akuzawa S."/>
            <person name="Nakagawa J."/>
            <person name="Kanekatsu T."/>
            <person name="Kubota E."/>
            <person name="Ohtake R."/>
            <person name="Suzuki T."/>
            <person name="Kanesaki Y."/>
        </authorList>
    </citation>
    <scope>NUCLEOTIDE SEQUENCE [LARGE SCALE GENOMIC DNA]</scope>
    <source>
        <strain evidence="3">Heshi-A3</strain>
    </source>
</reference>
<dbReference type="RefSeq" id="WP_062834614.1">
    <property type="nucleotide sequence ID" value="NZ_BCNV01000001.1"/>
</dbReference>
<dbReference type="Pfam" id="PF01464">
    <property type="entry name" value="SLT"/>
    <property type="match status" value="1"/>
</dbReference>
<accession>A0A117I1C7</accession>